<sequence>MALADVLRALIGPVTGAILGTLVLGGFISWLNHTIQTRRANRELRSELVNQVTDAAGSFHFLATYYWFMKDTTASATGNRGYLETVKHDLGLQYRRSRVVGKALESRLQTYFPKAGLHADWHAMMDICSVLYFRLVDSPAERLERIYRQDAMTETDRHSGFSVEELRAKPTDDLLDALWNGLTLLARQLLVAKIART</sequence>
<proteinExistence type="predicted"/>
<keyword evidence="1" id="KW-1133">Transmembrane helix</keyword>
<name>A0ABU4UQS8_9PSEU</name>
<organism evidence="2 3">
    <name type="scientific">Lentzea sokolovensis</name>
    <dbReference type="NCBI Taxonomy" id="3095429"/>
    <lineage>
        <taxon>Bacteria</taxon>
        <taxon>Bacillati</taxon>
        <taxon>Actinomycetota</taxon>
        <taxon>Actinomycetes</taxon>
        <taxon>Pseudonocardiales</taxon>
        <taxon>Pseudonocardiaceae</taxon>
        <taxon>Lentzea</taxon>
    </lineage>
</organism>
<dbReference type="EMBL" id="JAXAVU010000004">
    <property type="protein sequence ID" value="MDX8141852.1"/>
    <property type="molecule type" value="Genomic_DNA"/>
</dbReference>
<keyword evidence="1" id="KW-0812">Transmembrane</keyword>
<feature type="transmembrane region" description="Helical" evidence="1">
    <location>
        <begin position="6"/>
        <end position="31"/>
    </location>
</feature>
<evidence type="ECO:0000256" key="1">
    <source>
        <dbReference type="SAM" id="Phobius"/>
    </source>
</evidence>
<keyword evidence="1" id="KW-0472">Membrane</keyword>
<keyword evidence="3" id="KW-1185">Reference proteome</keyword>
<evidence type="ECO:0000313" key="3">
    <source>
        <dbReference type="Proteomes" id="UP001285352"/>
    </source>
</evidence>
<accession>A0ABU4UQS8</accession>
<protein>
    <submittedName>
        <fullName evidence="2">Uncharacterized protein</fullName>
    </submittedName>
</protein>
<reference evidence="2 3" key="1">
    <citation type="submission" date="2023-11" db="EMBL/GenBank/DDBJ databases">
        <title>Lentzea sokolovensis, sp. nov., Lentzea kristufkii, sp. nov., and Lentzea miocenensis, sp. nov., rare actinobacteria from Sokolov Coal Basin, Miocene lacustrine sediment, Czech Republic.</title>
        <authorList>
            <person name="Lara A."/>
            <person name="Kotroba L."/>
            <person name="Nouioui I."/>
            <person name="Neumann-Schaal M."/>
            <person name="Mast Y."/>
            <person name="Chronakova A."/>
        </authorList>
    </citation>
    <scope>NUCLEOTIDE SEQUENCE [LARGE SCALE GENOMIC DNA]</scope>
    <source>
        <strain evidence="2 3">BCCO 10_0061</strain>
    </source>
</reference>
<dbReference type="RefSeq" id="WP_319974168.1">
    <property type="nucleotide sequence ID" value="NZ_JAXAVU010000004.1"/>
</dbReference>
<dbReference type="Proteomes" id="UP001285352">
    <property type="component" value="Unassembled WGS sequence"/>
</dbReference>
<gene>
    <name evidence="2" type="ORF">SK854_07020</name>
</gene>
<comment type="caution">
    <text evidence="2">The sequence shown here is derived from an EMBL/GenBank/DDBJ whole genome shotgun (WGS) entry which is preliminary data.</text>
</comment>
<evidence type="ECO:0000313" key="2">
    <source>
        <dbReference type="EMBL" id="MDX8141852.1"/>
    </source>
</evidence>